<dbReference type="AlphaFoldDB" id="A0A067CEH7"/>
<dbReference type="OMA" id="AIVFDWT"/>
<dbReference type="RefSeq" id="XP_012201710.1">
    <property type="nucleotide sequence ID" value="XM_012346320.1"/>
</dbReference>
<proteinExistence type="predicted"/>
<gene>
    <name evidence="1" type="ORF">SPRG_06853</name>
</gene>
<protein>
    <submittedName>
        <fullName evidence="1">Uncharacterized protein</fullName>
    </submittedName>
</protein>
<reference evidence="1 2" key="1">
    <citation type="journal article" date="2013" name="PLoS Genet.">
        <title>Distinctive expansion of potential virulence genes in the genome of the oomycete fish pathogen Saprolegnia parasitica.</title>
        <authorList>
            <person name="Jiang R.H."/>
            <person name="de Bruijn I."/>
            <person name="Haas B.J."/>
            <person name="Belmonte R."/>
            <person name="Lobach L."/>
            <person name="Christie J."/>
            <person name="van den Ackerveken G."/>
            <person name="Bottin A."/>
            <person name="Bulone V."/>
            <person name="Diaz-Moreno S.M."/>
            <person name="Dumas B."/>
            <person name="Fan L."/>
            <person name="Gaulin E."/>
            <person name="Govers F."/>
            <person name="Grenville-Briggs L.J."/>
            <person name="Horner N.R."/>
            <person name="Levin J.Z."/>
            <person name="Mammella M."/>
            <person name="Meijer H.J."/>
            <person name="Morris P."/>
            <person name="Nusbaum C."/>
            <person name="Oome S."/>
            <person name="Phillips A.J."/>
            <person name="van Rooyen D."/>
            <person name="Rzeszutek E."/>
            <person name="Saraiva M."/>
            <person name="Secombes C.J."/>
            <person name="Seidl M.F."/>
            <person name="Snel B."/>
            <person name="Stassen J.H."/>
            <person name="Sykes S."/>
            <person name="Tripathy S."/>
            <person name="van den Berg H."/>
            <person name="Vega-Arreguin J.C."/>
            <person name="Wawra S."/>
            <person name="Young S.K."/>
            <person name="Zeng Q."/>
            <person name="Dieguez-Uribeondo J."/>
            <person name="Russ C."/>
            <person name="Tyler B.M."/>
            <person name="van West P."/>
        </authorList>
    </citation>
    <scope>NUCLEOTIDE SEQUENCE [LARGE SCALE GENOMIC DNA]</scope>
    <source>
        <strain evidence="1 2">CBS 223.65</strain>
    </source>
</reference>
<sequence>MQRGGLVRMVSISPDMDTSESLPYVSAIVFDWTNVLCPTTWLQGITLAAAKDGPEFHLVAASLRQLDTDILALLTHASRLGAVYITSIHTQAYLEQLCRAVLPRTGQLLFHPCSSIQLVCASSTPSPTWYAQVLQAIYARTASHDGIDQPISVLAVGHDHTWHWSLAQVSHHVVPKRLVLTTLEPNLPDCIEKLKQLESILDDVAFHRGPLHLVM</sequence>
<keyword evidence="2" id="KW-1185">Reference proteome</keyword>
<accession>A0A067CEH7</accession>
<dbReference type="OrthoDB" id="58549at2759"/>
<name>A0A067CEH7_SAPPC</name>
<dbReference type="KEGG" id="spar:SPRG_06853"/>
<dbReference type="PANTHER" id="PTHR38899">
    <property type="entry name" value="DOMAIN OOKINETE PROTEIN, PUTATIVE-RELATED"/>
    <property type="match status" value="1"/>
</dbReference>
<dbReference type="PANTHER" id="PTHR38899:SF1">
    <property type="entry name" value="PROTEIN KINASE"/>
    <property type="match status" value="1"/>
</dbReference>
<dbReference type="GeneID" id="24129176"/>
<dbReference type="EMBL" id="KK583216">
    <property type="protein sequence ID" value="KDO27585.1"/>
    <property type="molecule type" value="Genomic_DNA"/>
</dbReference>
<organism evidence="1 2">
    <name type="scientific">Saprolegnia parasitica (strain CBS 223.65)</name>
    <dbReference type="NCBI Taxonomy" id="695850"/>
    <lineage>
        <taxon>Eukaryota</taxon>
        <taxon>Sar</taxon>
        <taxon>Stramenopiles</taxon>
        <taxon>Oomycota</taxon>
        <taxon>Saprolegniomycetes</taxon>
        <taxon>Saprolegniales</taxon>
        <taxon>Saprolegniaceae</taxon>
        <taxon>Saprolegnia</taxon>
    </lineage>
</organism>
<evidence type="ECO:0000313" key="2">
    <source>
        <dbReference type="Proteomes" id="UP000030745"/>
    </source>
</evidence>
<dbReference type="VEuPathDB" id="FungiDB:SPRG_06853"/>
<evidence type="ECO:0000313" key="1">
    <source>
        <dbReference type="EMBL" id="KDO27585.1"/>
    </source>
</evidence>
<dbReference type="Proteomes" id="UP000030745">
    <property type="component" value="Unassembled WGS sequence"/>
</dbReference>